<comment type="caution">
    <text evidence="2">The sequence shown here is derived from an EMBL/GenBank/DDBJ whole genome shotgun (WGS) entry which is preliminary data.</text>
</comment>
<gene>
    <name evidence="2" type="ORF">TrLO_g14889</name>
</gene>
<protein>
    <submittedName>
        <fullName evidence="2">Uncharacterized protein</fullName>
    </submittedName>
</protein>
<keyword evidence="3" id="KW-1185">Reference proteome</keyword>
<evidence type="ECO:0000313" key="2">
    <source>
        <dbReference type="EMBL" id="GMI18536.1"/>
    </source>
</evidence>
<dbReference type="Proteomes" id="UP001165122">
    <property type="component" value="Unassembled WGS sequence"/>
</dbReference>
<sequence length="404" mass="44267">MSNPTTSSLLDPDLSLSVSESDISHDSSSPPATIPIHLSAGSDSINNDTNAHNTSVADLLSLSTNEDEEGEGGDFLANELTALDALEMGSLNDDDVIGGDYYGEHDEGGQGGYEVGDSVRGGVVGDIVNDIVDGVGGEVKAAEQKVEFKVEEVKPERSSQVTTPEPLNYKFMYTYKYGGSQHESDRKERLSREQLKLRDLRKGEGLVRSEPYVMGKEVWGIFYEEDGEVGKQEFNRGESLGEDIIKCEEFKQPLGKYKAILRAWRQKSVMRAFLKWVKFGYMVSAERERAAKLATDDVKVSEILKQASQSEAQRDLEIAMEVIVMLQQENHVLSSQVKGLLLQTQGIKTAAMRVINGQQQANANANANANMKENKMKQSGMGGGRKTLVERNSSGAKGRKGKAF</sequence>
<proteinExistence type="predicted"/>
<feature type="region of interest" description="Disordered" evidence="1">
    <location>
        <begin position="375"/>
        <end position="404"/>
    </location>
</feature>
<evidence type="ECO:0000313" key="3">
    <source>
        <dbReference type="Proteomes" id="UP001165122"/>
    </source>
</evidence>
<feature type="compositionally biased region" description="Low complexity" evidence="1">
    <location>
        <begin position="7"/>
        <end position="29"/>
    </location>
</feature>
<dbReference type="OrthoDB" id="205912at2759"/>
<reference evidence="3" key="1">
    <citation type="journal article" date="2023" name="Commun. Biol.">
        <title>Genome analysis of Parmales, the sister group of diatoms, reveals the evolutionary specialization of diatoms from phago-mixotrophs to photoautotrophs.</title>
        <authorList>
            <person name="Ban H."/>
            <person name="Sato S."/>
            <person name="Yoshikawa S."/>
            <person name="Yamada K."/>
            <person name="Nakamura Y."/>
            <person name="Ichinomiya M."/>
            <person name="Sato N."/>
            <person name="Blanc-Mathieu R."/>
            <person name="Endo H."/>
            <person name="Kuwata A."/>
            <person name="Ogata H."/>
        </authorList>
    </citation>
    <scope>NUCLEOTIDE SEQUENCE [LARGE SCALE GENOMIC DNA]</scope>
    <source>
        <strain evidence="3">NIES 3700</strain>
    </source>
</reference>
<name>A0A9W7FV71_9STRA</name>
<organism evidence="2 3">
    <name type="scientific">Triparma laevis f. longispina</name>
    <dbReference type="NCBI Taxonomy" id="1714387"/>
    <lineage>
        <taxon>Eukaryota</taxon>
        <taxon>Sar</taxon>
        <taxon>Stramenopiles</taxon>
        <taxon>Ochrophyta</taxon>
        <taxon>Bolidophyceae</taxon>
        <taxon>Parmales</taxon>
        <taxon>Triparmaceae</taxon>
        <taxon>Triparma</taxon>
    </lineage>
</organism>
<evidence type="ECO:0000256" key="1">
    <source>
        <dbReference type="SAM" id="MobiDB-lite"/>
    </source>
</evidence>
<feature type="region of interest" description="Disordered" evidence="1">
    <location>
        <begin position="1"/>
        <end position="50"/>
    </location>
</feature>
<accession>A0A9W7FV71</accession>
<dbReference type="EMBL" id="BRXW01000337">
    <property type="protein sequence ID" value="GMI18536.1"/>
    <property type="molecule type" value="Genomic_DNA"/>
</dbReference>
<feature type="compositionally biased region" description="Polar residues" evidence="1">
    <location>
        <begin position="41"/>
        <end position="50"/>
    </location>
</feature>
<dbReference type="AlphaFoldDB" id="A0A9W7FV71"/>